<dbReference type="RefSeq" id="WP_203839702.1">
    <property type="nucleotide sequence ID" value="NZ_BAAATV010000011.1"/>
</dbReference>
<feature type="signal peptide" evidence="1">
    <location>
        <begin position="1"/>
        <end position="17"/>
    </location>
</feature>
<evidence type="ECO:0000313" key="3">
    <source>
        <dbReference type="Proteomes" id="UP000603200"/>
    </source>
</evidence>
<accession>A0ABQ3ZVZ0</accession>
<evidence type="ECO:0000256" key="1">
    <source>
        <dbReference type="SAM" id="SignalP"/>
    </source>
</evidence>
<dbReference type="Proteomes" id="UP000603200">
    <property type="component" value="Unassembled WGS sequence"/>
</dbReference>
<sequence length="197" mass="20203">MRLRPIAYALSVTAVLAGCSSPSISPIESTIPTPSGAVPSRSLAPATHKWSVADTKCPALAGDAAQQLKVSGEATVTRDDAVGDVSRVVECRWGPDDDSVTAVTAKVSVFGNQAGADAGWQTASTGLVEPEPLAEVGEEAFVSTPLDLRGVQIDVRTGNAYARVRVIPAKGATDGTDDLRVAAPKIAADVIDELVPA</sequence>
<organism evidence="2 3">
    <name type="scientific">Winogradskya humida</name>
    <dbReference type="NCBI Taxonomy" id="113566"/>
    <lineage>
        <taxon>Bacteria</taxon>
        <taxon>Bacillati</taxon>
        <taxon>Actinomycetota</taxon>
        <taxon>Actinomycetes</taxon>
        <taxon>Micromonosporales</taxon>
        <taxon>Micromonosporaceae</taxon>
        <taxon>Winogradskya</taxon>
    </lineage>
</organism>
<dbReference type="PROSITE" id="PS51257">
    <property type="entry name" value="PROKAR_LIPOPROTEIN"/>
    <property type="match status" value="1"/>
</dbReference>
<dbReference type="EMBL" id="BOMN01000081">
    <property type="protein sequence ID" value="GIE22613.1"/>
    <property type="molecule type" value="Genomic_DNA"/>
</dbReference>
<evidence type="ECO:0008006" key="4">
    <source>
        <dbReference type="Google" id="ProtNLM"/>
    </source>
</evidence>
<keyword evidence="3" id="KW-1185">Reference proteome</keyword>
<name>A0ABQ3ZVZ0_9ACTN</name>
<comment type="caution">
    <text evidence="2">The sequence shown here is derived from an EMBL/GenBank/DDBJ whole genome shotgun (WGS) entry which is preliminary data.</text>
</comment>
<feature type="chain" id="PRO_5046972244" description="DUF3515 family protein" evidence="1">
    <location>
        <begin position="18"/>
        <end position="197"/>
    </location>
</feature>
<evidence type="ECO:0000313" key="2">
    <source>
        <dbReference type="EMBL" id="GIE22613.1"/>
    </source>
</evidence>
<protein>
    <recommendedName>
        <fullName evidence="4">DUF3515 family protein</fullName>
    </recommendedName>
</protein>
<reference evidence="2 3" key="1">
    <citation type="submission" date="2021-01" db="EMBL/GenBank/DDBJ databases">
        <title>Whole genome shotgun sequence of Actinoplanes humidus NBRC 14915.</title>
        <authorList>
            <person name="Komaki H."/>
            <person name="Tamura T."/>
        </authorList>
    </citation>
    <scope>NUCLEOTIDE SEQUENCE [LARGE SCALE GENOMIC DNA]</scope>
    <source>
        <strain evidence="2 3">NBRC 14915</strain>
    </source>
</reference>
<keyword evidence="1" id="KW-0732">Signal</keyword>
<proteinExistence type="predicted"/>
<gene>
    <name evidence="2" type="ORF">Ahu01nite_057150</name>
</gene>